<keyword evidence="1" id="KW-0472">Membrane</keyword>
<sequence>MNQLKSKSISPGLLETALDIEDTYGKKLRNGSPYHNVDHVNPKAEDESPLIFFISPVFVFLRWIGFTHYRFKFDPNTQTFSYQSGSRFRQILCLLIQTLVILHSFTQEQTVQEKIKSTALHAMYRLMSVSYLAFAFSFFRAMMTKGQNFQDIFTFAQGTTSLIRNAGCAIPCQRAARRLSIGLLIVNILFSLLYTTAGVDGGEQGIWEADKVSKIIPSLANQFIQCYLTTFSWKNATEIISYDVAEEHSFFLVALLAILYTWLGWIVCLS</sequence>
<feature type="transmembrane region" description="Helical" evidence="1">
    <location>
        <begin position="50"/>
        <end position="67"/>
    </location>
</feature>
<evidence type="ECO:0000313" key="3">
    <source>
        <dbReference type="Proteomes" id="UP000708208"/>
    </source>
</evidence>
<protein>
    <submittedName>
        <fullName evidence="2">Uncharacterized protein</fullName>
    </submittedName>
</protein>
<proteinExistence type="predicted"/>
<dbReference type="Proteomes" id="UP000708208">
    <property type="component" value="Unassembled WGS sequence"/>
</dbReference>
<comment type="caution">
    <text evidence="2">The sequence shown here is derived from an EMBL/GenBank/DDBJ whole genome shotgun (WGS) entry which is preliminary data.</text>
</comment>
<feature type="transmembrane region" description="Helical" evidence="1">
    <location>
        <begin position="118"/>
        <end position="139"/>
    </location>
</feature>
<reference evidence="2" key="1">
    <citation type="submission" date="2021-06" db="EMBL/GenBank/DDBJ databases">
        <authorList>
            <person name="Hodson N. C."/>
            <person name="Mongue J. A."/>
            <person name="Jaron S. K."/>
        </authorList>
    </citation>
    <scope>NUCLEOTIDE SEQUENCE</scope>
</reference>
<keyword evidence="3" id="KW-1185">Reference proteome</keyword>
<evidence type="ECO:0000256" key="1">
    <source>
        <dbReference type="SAM" id="Phobius"/>
    </source>
</evidence>
<gene>
    <name evidence="2" type="ORF">AFUS01_LOCUS34618</name>
</gene>
<evidence type="ECO:0000313" key="2">
    <source>
        <dbReference type="EMBL" id="CAG7824464.1"/>
    </source>
</evidence>
<feature type="non-terminal residue" evidence="2">
    <location>
        <position position="1"/>
    </location>
</feature>
<feature type="transmembrane region" description="Helical" evidence="1">
    <location>
        <begin position="250"/>
        <end position="269"/>
    </location>
</feature>
<feature type="transmembrane region" description="Helical" evidence="1">
    <location>
        <begin position="88"/>
        <end position="106"/>
    </location>
</feature>
<feature type="transmembrane region" description="Helical" evidence="1">
    <location>
        <begin position="179"/>
        <end position="197"/>
    </location>
</feature>
<keyword evidence="1" id="KW-0812">Transmembrane</keyword>
<dbReference type="AlphaFoldDB" id="A0A8J2LJV6"/>
<accession>A0A8J2LJV6</accession>
<dbReference type="EMBL" id="CAJVCH010532942">
    <property type="protein sequence ID" value="CAG7824464.1"/>
    <property type="molecule type" value="Genomic_DNA"/>
</dbReference>
<keyword evidence="1" id="KW-1133">Transmembrane helix</keyword>
<name>A0A8J2LJV6_9HEXA</name>
<organism evidence="2 3">
    <name type="scientific">Allacma fusca</name>
    <dbReference type="NCBI Taxonomy" id="39272"/>
    <lineage>
        <taxon>Eukaryota</taxon>
        <taxon>Metazoa</taxon>
        <taxon>Ecdysozoa</taxon>
        <taxon>Arthropoda</taxon>
        <taxon>Hexapoda</taxon>
        <taxon>Collembola</taxon>
        <taxon>Symphypleona</taxon>
        <taxon>Sminthuridae</taxon>
        <taxon>Allacma</taxon>
    </lineage>
</organism>